<evidence type="ECO:0000256" key="1">
    <source>
        <dbReference type="SAM" id="MobiDB-lite"/>
    </source>
</evidence>
<feature type="transmembrane region" description="Helical" evidence="2">
    <location>
        <begin position="53"/>
        <end position="78"/>
    </location>
</feature>
<reference evidence="3 4" key="2">
    <citation type="submission" date="2019-08" db="EMBL/GenBank/DDBJ databases">
        <title>Jejuicoccus antrihumi gen. nov., sp. nov., a new member of the family Dermacoccaceae isolated from a cave.</title>
        <authorList>
            <person name="Schumann P."/>
            <person name="Kim I.S."/>
        </authorList>
    </citation>
    <scope>NUCLEOTIDE SEQUENCE [LARGE SCALE GENOMIC DNA]</scope>
    <source>
        <strain evidence="3 4">C5-26</strain>
    </source>
</reference>
<evidence type="ECO:0000313" key="4">
    <source>
        <dbReference type="Proteomes" id="UP000320244"/>
    </source>
</evidence>
<sequence>MWLGKRWNGLTFWCIAVVFAVIGGIVGASWGGSEAPTFDNEDKGAVPANSASHFLYSVFGAVLLALAVLAVFAAVWLVMWARARRASGPSDDPEEIGHDRMSVEDFEGLLQDDGEPQADAASDEANVYDQDRGQA</sequence>
<keyword evidence="4" id="KW-1185">Reference proteome</keyword>
<keyword evidence="2" id="KW-1133">Transmembrane helix</keyword>
<evidence type="ECO:0000256" key="2">
    <source>
        <dbReference type="SAM" id="Phobius"/>
    </source>
</evidence>
<evidence type="ECO:0000313" key="3">
    <source>
        <dbReference type="EMBL" id="TWP36183.1"/>
    </source>
</evidence>
<organism evidence="3 4">
    <name type="scientific">Leekyejoonella antrihumi</name>
    <dbReference type="NCBI Taxonomy" id="1660198"/>
    <lineage>
        <taxon>Bacteria</taxon>
        <taxon>Bacillati</taxon>
        <taxon>Actinomycetota</taxon>
        <taxon>Actinomycetes</taxon>
        <taxon>Micrococcales</taxon>
        <taxon>Dermacoccaceae</taxon>
        <taxon>Leekyejoonella</taxon>
    </lineage>
</organism>
<dbReference type="EMBL" id="VCQV01000013">
    <property type="protein sequence ID" value="TWP36183.1"/>
    <property type="molecule type" value="Genomic_DNA"/>
</dbReference>
<gene>
    <name evidence="3" type="ORF">FGL98_10815</name>
</gene>
<dbReference type="RefSeq" id="WP_146316778.1">
    <property type="nucleotide sequence ID" value="NZ_VCQV01000013.1"/>
</dbReference>
<accession>A0A563E1S2</accession>
<reference evidence="3 4" key="1">
    <citation type="submission" date="2019-05" db="EMBL/GenBank/DDBJ databases">
        <authorList>
            <person name="Lee S.D."/>
        </authorList>
    </citation>
    <scope>NUCLEOTIDE SEQUENCE [LARGE SCALE GENOMIC DNA]</scope>
    <source>
        <strain evidence="3 4">C5-26</strain>
    </source>
</reference>
<protein>
    <submittedName>
        <fullName evidence="3">Uncharacterized protein</fullName>
    </submittedName>
</protein>
<name>A0A563E1S2_9MICO</name>
<feature type="region of interest" description="Disordered" evidence="1">
    <location>
        <begin position="107"/>
        <end position="135"/>
    </location>
</feature>
<keyword evidence="2" id="KW-0472">Membrane</keyword>
<proteinExistence type="predicted"/>
<dbReference type="AlphaFoldDB" id="A0A563E1S2"/>
<feature type="compositionally biased region" description="Acidic residues" evidence="1">
    <location>
        <begin position="107"/>
        <end position="116"/>
    </location>
</feature>
<keyword evidence="2" id="KW-0812">Transmembrane</keyword>
<dbReference type="Proteomes" id="UP000320244">
    <property type="component" value="Unassembled WGS sequence"/>
</dbReference>
<comment type="caution">
    <text evidence="3">The sequence shown here is derived from an EMBL/GenBank/DDBJ whole genome shotgun (WGS) entry which is preliminary data.</text>
</comment>
<feature type="transmembrane region" description="Helical" evidence="2">
    <location>
        <begin position="12"/>
        <end position="33"/>
    </location>
</feature>